<evidence type="ECO:0000256" key="2">
    <source>
        <dbReference type="ARBA" id="ARBA00022741"/>
    </source>
</evidence>
<dbReference type="PRINTS" id="PR00819">
    <property type="entry name" value="CBXCFQXSUPER"/>
</dbReference>
<dbReference type="InterPro" id="IPR050773">
    <property type="entry name" value="CbxX/CfxQ_RuBisCO_ESX"/>
</dbReference>
<feature type="domain" description="ATPase AAA-type core" evidence="4">
    <location>
        <begin position="293"/>
        <end position="365"/>
    </location>
</feature>
<name>A0A146F9V0_ASPKA</name>
<dbReference type="Pfam" id="PF00004">
    <property type="entry name" value="AAA"/>
    <property type="match status" value="2"/>
</dbReference>
<comment type="caution">
    <text evidence="6">The sequence shown here is derived from an EMBL/GenBank/DDBJ whole genome shotgun (WGS) entry which is preliminary data.</text>
</comment>
<keyword evidence="2" id="KW-0547">Nucleotide-binding</keyword>
<evidence type="ECO:0000256" key="3">
    <source>
        <dbReference type="ARBA" id="ARBA00022840"/>
    </source>
</evidence>
<dbReference type="SUPFAM" id="SSF52540">
    <property type="entry name" value="P-loop containing nucleoside triphosphate hydrolases"/>
    <property type="match status" value="2"/>
</dbReference>
<dbReference type="InterPro" id="IPR000641">
    <property type="entry name" value="CbxX/CfxQ"/>
</dbReference>
<accession>A0A146F9V0</accession>
<reference evidence="6 7" key="1">
    <citation type="journal article" date="2016" name="DNA Res.">
        <title>Genome sequence of Aspergillus luchuensis NBRC 4314.</title>
        <authorList>
            <person name="Yamada O."/>
            <person name="Machida M."/>
            <person name="Hosoyama A."/>
            <person name="Goto M."/>
            <person name="Takahashi T."/>
            <person name="Futagami T."/>
            <person name="Yamagata Y."/>
            <person name="Takeuchi M."/>
            <person name="Kobayashi T."/>
            <person name="Koike H."/>
            <person name="Abe K."/>
            <person name="Asai K."/>
            <person name="Arita M."/>
            <person name="Fujita N."/>
            <person name="Fukuda K."/>
            <person name="Higa K."/>
            <person name="Horikawa H."/>
            <person name="Ishikawa T."/>
            <person name="Jinno K."/>
            <person name="Kato Y."/>
            <person name="Kirimura K."/>
            <person name="Mizutani O."/>
            <person name="Nakasone K."/>
            <person name="Sano M."/>
            <person name="Shiraishi Y."/>
            <person name="Tsukahara M."/>
            <person name="Gomi K."/>
        </authorList>
    </citation>
    <scope>NUCLEOTIDE SEQUENCE [LARGE SCALE GENOMIC DNA]</scope>
    <source>
        <strain evidence="6 7">RIB 2604</strain>
    </source>
</reference>
<evidence type="ECO:0000259" key="5">
    <source>
        <dbReference type="Pfam" id="PF17866"/>
    </source>
</evidence>
<comment type="similarity">
    <text evidence="1">Belongs to the CbxX/CfxQ family.</text>
</comment>
<dbReference type="PANTHER" id="PTHR43392">
    <property type="entry name" value="AAA-TYPE ATPASE FAMILY PROTEIN / ANKYRIN REPEAT FAMILY PROTEIN"/>
    <property type="match status" value="1"/>
</dbReference>
<feature type="domain" description="ATPase AAA-type core" evidence="4">
    <location>
        <begin position="40"/>
        <end position="138"/>
    </location>
</feature>
<evidence type="ECO:0000313" key="6">
    <source>
        <dbReference type="EMBL" id="GAT22698.1"/>
    </source>
</evidence>
<dbReference type="Pfam" id="PF17866">
    <property type="entry name" value="AAA_lid_6"/>
    <property type="match status" value="1"/>
</dbReference>
<dbReference type="GO" id="GO:0016887">
    <property type="term" value="F:ATP hydrolysis activity"/>
    <property type="evidence" value="ECO:0007669"/>
    <property type="project" value="InterPro"/>
</dbReference>
<gene>
    <name evidence="6" type="ORF">RIB2604_01601130</name>
</gene>
<evidence type="ECO:0000259" key="4">
    <source>
        <dbReference type="Pfam" id="PF00004"/>
    </source>
</evidence>
<dbReference type="InterPro" id="IPR027417">
    <property type="entry name" value="P-loop_NTPase"/>
</dbReference>
<evidence type="ECO:0000313" key="7">
    <source>
        <dbReference type="Proteomes" id="UP000075230"/>
    </source>
</evidence>
<dbReference type="AlphaFoldDB" id="A0A146F9V0"/>
<dbReference type="Gene3D" id="3.40.50.300">
    <property type="entry name" value="P-loop containing nucleotide triphosphate hydrolases"/>
    <property type="match status" value="2"/>
</dbReference>
<dbReference type="InterPro" id="IPR041627">
    <property type="entry name" value="AAA_lid_6"/>
</dbReference>
<organism evidence="6 7">
    <name type="scientific">Aspergillus kawachii</name>
    <name type="common">White koji mold</name>
    <name type="synonym">Aspergillus awamori var. kawachi</name>
    <dbReference type="NCBI Taxonomy" id="1069201"/>
    <lineage>
        <taxon>Eukaryota</taxon>
        <taxon>Fungi</taxon>
        <taxon>Dikarya</taxon>
        <taxon>Ascomycota</taxon>
        <taxon>Pezizomycotina</taxon>
        <taxon>Eurotiomycetes</taxon>
        <taxon>Eurotiomycetidae</taxon>
        <taxon>Eurotiales</taxon>
        <taxon>Aspergillaceae</taxon>
        <taxon>Aspergillus</taxon>
        <taxon>Aspergillus subgen. Circumdati</taxon>
    </lineage>
</organism>
<keyword evidence="3" id="KW-0067">ATP-binding</keyword>
<evidence type="ECO:0000256" key="1">
    <source>
        <dbReference type="ARBA" id="ARBA00010378"/>
    </source>
</evidence>
<dbReference type="Proteomes" id="UP000075230">
    <property type="component" value="Unassembled WGS sequence"/>
</dbReference>
<dbReference type="PANTHER" id="PTHR43392:SF2">
    <property type="entry name" value="AAA-TYPE ATPASE FAMILY PROTEIN _ ANKYRIN REPEAT FAMILY PROTEIN"/>
    <property type="match status" value="1"/>
</dbReference>
<dbReference type="GO" id="GO:0005524">
    <property type="term" value="F:ATP binding"/>
    <property type="evidence" value="ECO:0007669"/>
    <property type="project" value="UniProtKB-KW"/>
</dbReference>
<feature type="domain" description="CbbX AAA lid" evidence="5">
    <location>
        <begin position="180"/>
        <end position="236"/>
    </location>
</feature>
<proteinExistence type="inferred from homology"/>
<reference evidence="7" key="2">
    <citation type="submission" date="2016-02" db="EMBL/GenBank/DDBJ databases">
        <title>Genome sequencing of Aspergillus luchuensis NBRC 4314.</title>
        <authorList>
            <person name="Yamada O."/>
        </authorList>
    </citation>
    <scope>NUCLEOTIDE SEQUENCE [LARGE SCALE GENOMIC DNA]</scope>
    <source>
        <strain evidence="7">RIB 2604</strain>
    </source>
</reference>
<dbReference type="EMBL" id="BCWF01000016">
    <property type="protein sequence ID" value="GAT22698.1"/>
    <property type="molecule type" value="Genomic_DNA"/>
</dbReference>
<protein>
    <submittedName>
        <fullName evidence="6">AAA family ATPase</fullName>
    </submittedName>
</protein>
<dbReference type="VEuPathDB" id="FungiDB:ASPFODRAFT_75378"/>
<dbReference type="InterPro" id="IPR003959">
    <property type="entry name" value="ATPase_AAA_core"/>
</dbReference>
<sequence>MVGLDNVTERVRQLHRQAKMKAQRMSIGQPIRTISLNETLMGPLGTGKTTFATLYGRILNDLGLLPRDDIIRKAESGLIGKDIGETAERVQNAIHEAEGNVLINDDAYALWGGGKNPNPLHKAAIDTLVNCVSESRTSYQCILLVDYEYELREMFRHVNPAHLDQIMNFHMKEVRVSCFPEASEVAIEMIRHALVSPRFANARHVEQIVENAQLSCQRRYLSDSSMDPTILTAEDFSKVWNRVLDVEEEYRKLFSSVTGCGSFVEQLLDDIRIANPTIIGNLDFREQIPLIYIFRGARGTGKASTARRMGEIFHHMRFFATPEVIEYSVSDLVGEYPGDTGLKVLDLFDRALGKVLLIDKVHLLVDTIDH</sequence>